<dbReference type="PANTHER" id="PTHR42862:SF1">
    <property type="entry name" value="DELTA-1-PYRROLINE-5-CARBOXYLATE DEHYDROGENASE 2, ISOFORM A-RELATED"/>
    <property type="match status" value="1"/>
</dbReference>
<dbReference type="Proteomes" id="UP000318582">
    <property type="component" value="Unassembled WGS sequence"/>
</dbReference>
<dbReference type="FunFam" id="3.40.309.10:FF:000005">
    <property type="entry name" value="1-pyrroline-5-carboxylate dehydrogenase 1"/>
    <property type="match status" value="1"/>
</dbReference>
<sequence length="604" mass="65748">MLSTVAKQAIAFGAKTVGSARPAARLLQRTASAAAAAAAAANRSHHCGVSSLQTPQLGVFTLPEVRNEEMKDYAPGSIERTKLEEALTRMRAKLAQDGPFQIPVVVNGQAIHTNTLSSQSIPFEHKTQLAAYHEADAATVQHAIDSALKVKPEWEAMPFNDRAAIFLKAADLLANKYRYEVMAATMLGQGKNVWQAEIDAAAELCDFWRFNCHFAAQIYADQPIKNSPTTWNRMEYRPLEGFVLAYSPFNFTAIGGNLVSAPALMGNVVLWKPSPMAMYSNYLVFQILKEAGLPDGVIQFVPGDAESIASTAFAHPEFAGLHFTGSTGVFKHLWKQIGNNIDTYKSYPRIVGETGGKNMHFIHKSADARNAAMQTIRGAFEYNGQKCSATSRVYVPDTLWDEYSSVLKEEMSKLKQGPVDDLANFAGSVINEQSYNKITSHLDRIKSGQEPNTKILIGGSASKSHGYTIQPTVILTENPHSTTMTTELFGPVVTVYVYPADHYEETLRVAESTTQYALTAALFAQDRKAIVQGTNILRNAAGNFYVNDKSTGAVVGQQAFGGGRASGTNDKAGSGLNLLRWVSPRTIKETFVPLTSVTYPSNLA</sequence>
<gene>
    <name evidence="10" type="primary">PUT2</name>
    <name evidence="10" type="ORF">PhCBS80983_g04272</name>
</gene>
<evidence type="ECO:0000256" key="2">
    <source>
        <dbReference type="ARBA" id="ARBA00009986"/>
    </source>
</evidence>
<evidence type="ECO:0000256" key="1">
    <source>
        <dbReference type="ARBA" id="ARBA00004786"/>
    </source>
</evidence>
<dbReference type="InterPro" id="IPR015590">
    <property type="entry name" value="Aldehyde_DH_dom"/>
</dbReference>
<dbReference type="STRING" id="109895.A0A507DZL5"/>
<dbReference type="GO" id="GO:0005759">
    <property type="term" value="C:mitochondrial matrix"/>
    <property type="evidence" value="ECO:0007669"/>
    <property type="project" value="TreeGrafter"/>
</dbReference>
<dbReference type="EC" id="1.2.1.88" evidence="7"/>
<dbReference type="FunFam" id="3.40.605.10:FF:000006">
    <property type="entry name" value="1-pyrroline-5-carboxylate dehydrogenase"/>
    <property type="match status" value="1"/>
</dbReference>
<keyword evidence="4 7" id="KW-0520">NAD</keyword>
<accession>A0A507DZL5</accession>
<evidence type="ECO:0000256" key="7">
    <source>
        <dbReference type="RuleBase" id="RU366016"/>
    </source>
</evidence>
<dbReference type="CDD" id="cd07123">
    <property type="entry name" value="ALDH_F4-17_P5CDH"/>
    <property type="match status" value="1"/>
</dbReference>
<evidence type="ECO:0000313" key="10">
    <source>
        <dbReference type="EMBL" id="TPX56842.1"/>
    </source>
</evidence>
<keyword evidence="5 7" id="KW-0642">Proline metabolism</keyword>
<evidence type="ECO:0000259" key="9">
    <source>
        <dbReference type="Pfam" id="PF00171"/>
    </source>
</evidence>
<dbReference type="AlphaFoldDB" id="A0A507DZL5"/>
<dbReference type="UniPathway" id="UPA00261">
    <property type="reaction ID" value="UER00374"/>
</dbReference>
<comment type="catalytic activity">
    <reaction evidence="6 7">
        <text>L-glutamate 5-semialdehyde + NAD(+) + H2O = L-glutamate + NADH + 2 H(+)</text>
        <dbReference type="Rhea" id="RHEA:30235"/>
        <dbReference type="ChEBI" id="CHEBI:15377"/>
        <dbReference type="ChEBI" id="CHEBI:15378"/>
        <dbReference type="ChEBI" id="CHEBI:29985"/>
        <dbReference type="ChEBI" id="CHEBI:57540"/>
        <dbReference type="ChEBI" id="CHEBI:57945"/>
        <dbReference type="ChEBI" id="CHEBI:58066"/>
        <dbReference type="EC" id="1.2.1.88"/>
    </reaction>
</comment>
<keyword evidence="3 7" id="KW-0560">Oxidoreductase</keyword>
<comment type="caution">
    <text evidence="10">The sequence shown here is derived from an EMBL/GenBank/DDBJ whole genome shotgun (WGS) entry which is preliminary data.</text>
</comment>
<dbReference type="InterPro" id="IPR016162">
    <property type="entry name" value="Ald_DH_N"/>
</dbReference>
<evidence type="ECO:0000256" key="6">
    <source>
        <dbReference type="ARBA" id="ARBA00048142"/>
    </source>
</evidence>
<keyword evidence="11" id="KW-1185">Reference proteome</keyword>
<evidence type="ECO:0000256" key="5">
    <source>
        <dbReference type="ARBA" id="ARBA00023062"/>
    </source>
</evidence>
<dbReference type="Gene3D" id="3.40.309.10">
    <property type="entry name" value="Aldehyde Dehydrogenase, Chain A, domain 2"/>
    <property type="match status" value="1"/>
</dbReference>
<protein>
    <recommendedName>
        <fullName evidence="7 8">Multifunctional fusion protein</fullName>
    </recommendedName>
    <domain>
        <recommendedName>
            <fullName evidence="8">Delta-1-pyrroline-5-carboxylate dehydrogenase</fullName>
            <shortName evidence="8">P5C dehydrogenase</shortName>
        </recommendedName>
        <alternativeName>
            <fullName evidence="7">L-glutamate gamma-semialdehyde dehydrogenase</fullName>
        </alternativeName>
    </domain>
    <domain>
        <recommendedName>
            <fullName evidence="7">L-glutamate gamma-semialdehyde dehydrogenase</fullName>
            <ecNumber evidence="7">1.2.1.88</ecNumber>
        </recommendedName>
    </domain>
</protein>
<dbReference type="GO" id="GO:0010133">
    <property type="term" value="P:L-proline catabolic process to L-glutamate"/>
    <property type="evidence" value="ECO:0007669"/>
    <property type="project" value="UniProtKB-UniRule"/>
</dbReference>
<dbReference type="InterPro" id="IPR016161">
    <property type="entry name" value="Ald_DH/histidinol_DH"/>
</dbReference>
<evidence type="ECO:0000313" key="11">
    <source>
        <dbReference type="Proteomes" id="UP000318582"/>
    </source>
</evidence>
<dbReference type="NCBIfam" id="TIGR01236">
    <property type="entry name" value="D1pyr5carbox1"/>
    <property type="match status" value="1"/>
</dbReference>
<proteinExistence type="inferred from homology"/>
<dbReference type="PANTHER" id="PTHR42862">
    <property type="entry name" value="DELTA-1-PYRROLINE-5-CARBOXYLATE DEHYDROGENASE 1, ISOFORM A-RELATED"/>
    <property type="match status" value="1"/>
</dbReference>
<comment type="pathway">
    <text evidence="1 7">Amino-acid degradation; L-proline degradation into L-glutamate; L-glutamate from L-proline: step 2/2.</text>
</comment>
<dbReference type="InterPro" id="IPR016160">
    <property type="entry name" value="Ald_DH_CS_CYS"/>
</dbReference>
<dbReference type="GO" id="GO:0003842">
    <property type="term" value="F:L-glutamate gamma-semialdehyde dehydrogenase activity"/>
    <property type="evidence" value="ECO:0007669"/>
    <property type="project" value="UniProtKB-UniRule"/>
</dbReference>
<reference evidence="10 11" key="1">
    <citation type="journal article" date="2019" name="Sci. Rep.">
        <title>Comparative genomics of chytrid fungi reveal insights into the obligate biotrophic and pathogenic lifestyle of Synchytrium endobioticum.</title>
        <authorList>
            <person name="van de Vossenberg B.T.L.H."/>
            <person name="Warris S."/>
            <person name="Nguyen H.D.T."/>
            <person name="van Gent-Pelzer M.P.E."/>
            <person name="Joly D.L."/>
            <person name="van de Geest H.C."/>
            <person name="Bonants P.J.M."/>
            <person name="Smith D.S."/>
            <person name="Levesque C.A."/>
            <person name="van der Lee T.A.J."/>
        </authorList>
    </citation>
    <scope>NUCLEOTIDE SEQUENCE [LARGE SCALE GENOMIC DNA]</scope>
    <source>
        <strain evidence="10 11">CBS 809.83</strain>
    </source>
</reference>
<dbReference type="PROSITE" id="PS00070">
    <property type="entry name" value="ALDEHYDE_DEHYDR_CYS"/>
    <property type="match status" value="1"/>
</dbReference>
<dbReference type="Gene3D" id="3.40.605.10">
    <property type="entry name" value="Aldehyde Dehydrogenase, Chain A, domain 1"/>
    <property type="match status" value="1"/>
</dbReference>
<name>A0A507DZL5_9FUNG</name>
<feature type="domain" description="Aldehyde dehydrogenase" evidence="9">
    <location>
        <begin position="122"/>
        <end position="574"/>
    </location>
</feature>
<comment type="similarity">
    <text evidence="2 7">Belongs to the aldehyde dehydrogenase family.</text>
</comment>
<dbReference type="InterPro" id="IPR005931">
    <property type="entry name" value="P5CDH/ALDH4A1"/>
</dbReference>
<organism evidence="10 11">
    <name type="scientific">Powellomyces hirtus</name>
    <dbReference type="NCBI Taxonomy" id="109895"/>
    <lineage>
        <taxon>Eukaryota</taxon>
        <taxon>Fungi</taxon>
        <taxon>Fungi incertae sedis</taxon>
        <taxon>Chytridiomycota</taxon>
        <taxon>Chytridiomycota incertae sedis</taxon>
        <taxon>Chytridiomycetes</taxon>
        <taxon>Spizellomycetales</taxon>
        <taxon>Powellomycetaceae</taxon>
        <taxon>Powellomyces</taxon>
    </lineage>
</organism>
<dbReference type="EMBL" id="QEAQ01000064">
    <property type="protein sequence ID" value="TPX56842.1"/>
    <property type="molecule type" value="Genomic_DNA"/>
</dbReference>
<dbReference type="InterPro" id="IPR016163">
    <property type="entry name" value="Ald_DH_C"/>
</dbReference>
<evidence type="ECO:0000256" key="8">
    <source>
        <dbReference type="RuleBase" id="RU366030"/>
    </source>
</evidence>
<dbReference type="SUPFAM" id="SSF53720">
    <property type="entry name" value="ALDH-like"/>
    <property type="match status" value="1"/>
</dbReference>
<dbReference type="InterPro" id="IPR050485">
    <property type="entry name" value="Proline_metab_enzyme"/>
</dbReference>
<evidence type="ECO:0000256" key="4">
    <source>
        <dbReference type="ARBA" id="ARBA00023027"/>
    </source>
</evidence>
<dbReference type="Pfam" id="PF00171">
    <property type="entry name" value="Aldedh"/>
    <property type="match status" value="1"/>
</dbReference>
<evidence type="ECO:0000256" key="3">
    <source>
        <dbReference type="ARBA" id="ARBA00023002"/>
    </source>
</evidence>